<sequence>MNREILTESQENDPAGPASRLPVEPPRNATDTTSQLEALPRESHRRLFDLADAALFAFAGVSTSWLAYLLLRAGARPGWPLLLLVGFWVVVTYLMLPRLHRILTRLYVPGYFIGRTRTSDGLLGDPVNLAFLGTEAQVHTAMTEGRWTRADD</sequence>
<dbReference type="EMBL" id="CADCUO010000083">
    <property type="protein sequence ID" value="CAA9389330.1"/>
    <property type="molecule type" value="Genomic_DNA"/>
</dbReference>
<dbReference type="Pfam" id="PF14067">
    <property type="entry name" value="LssY_C"/>
    <property type="match status" value="1"/>
</dbReference>
<gene>
    <name evidence="4" type="ORF">AVDCRST_MAG75-1477</name>
</gene>
<keyword evidence="2" id="KW-0812">Transmembrane</keyword>
<name>A0A6J4NMJ7_9ACTN</name>
<feature type="non-terminal residue" evidence="4">
    <location>
        <position position="152"/>
    </location>
</feature>
<dbReference type="InterPro" id="IPR025902">
    <property type="entry name" value="LssY-like-C_dom"/>
</dbReference>
<keyword evidence="2" id="KW-1133">Transmembrane helix</keyword>
<dbReference type="AlphaFoldDB" id="A0A6J4NMJ7"/>
<feature type="transmembrane region" description="Helical" evidence="2">
    <location>
        <begin position="50"/>
        <end position="71"/>
    </location>
</feature>
<proteinExistence type="predicted"/>
<evidence type="ECO:0000256" key="1">
    <source>
        <dbReference type="SAM" id="MobiDB-lite"/>
    </source>
</evidence>
<reference evidence="4" key="1">
    <citation type="submission" date="2020-02" db="EMBL/GenBank/DDBJ databases">
        <authorList>
            <person name="Meier V. D."/>
        </authorList>
    </citation>
    <scope>NUCLEOTIDE SEQUENCE</scope>
    <source>
        <strain evidence="4">AVDCRST_MAG75</strain>
    </source>
</reference>
<evidence type="ECO:0000259" key="3">
    <source>
        <dbReference type="Pfam" id="PF14067"/>
    </source>
</evidence>
<feature type="domain" description="LssY-like C-terminal" evidence="3">
    <location>
        <begin position="107"/>
        <end position="152"/>
    </location>
</feature>
<evidence type="ECO:0000256" key="2">
    <source>
        <dbReference type="SAM" id="Phobius"/>
    </source>
</evidence>
<evidence type="ECO:0000313" key="4">
    <source>
        <dbReference type="EMBL" id="CAA9389330.1"/>
    </source>
</evidence>
<keyword evidence="2" id="KW-0472">Membrane</keyword>
<accession>A0A6J4NMJ7</accession>
<feature type="region of interest" description="Disordered" evidence="1">
    <location>
        <begin position="1"/>
        <end position="35"/>
    </location>
</feature>
<protein>
    <recommendedName>
        <fullName evidence="3">LssY-like C-terminal domain-containing protein</fullName>
    </recommendedName>
</protein>
<feature type="transmembrane region" description="Helical" evidence="2">
    <location>
        <begin position="77"/>
        <end position="96"/>
    </location>
</feature>
<organism evidence="4">
    <name type="scientific">uncultured Propionibacteriaceae bacterium</name>
    <dbReference type="NCBI Taxonomy" id="257457"/>
    <lineage>
        <taxon>Bacteria</taxon>
        <taxon>Bacillati</taxon>
        <taxon>Actinomycetota</taxon>
        <taxon>Actinomycetes</taxon>
        <taxon>Propionibacteriales</taxon>
        <taxon>Propionibacteriaceae</taxon>
        <taxon>environmental samples</taxon>
    </lineage>
</organism>